<proteinExistence type="predicted"/>
<dbReference type="AlphaFoldDB" id="A0A182XSG7"/>
<evidence type="ECO:0000313" key="1">
    <source>
        <dbReference type="EnsemblMetazoa" id="AQUA014780-PA"/>
    </source>
</evidence>
<organism evidence="1 2">
    <name type="scientific">Anopheles quadriannulatus</name>
    <name type="common">Mosquito</name>
    <dbReference type="NCBI Taxonomy" id="34691"/>
    <lineage>
        <taxon>Eukaryota</taxon>
        <taxon>Metazoa</taxon>
        <taxon>Ecdysozoa</taxon>
        <taxon>Arthropoda</taxon>
        <taxon>Hexapoda</taxon>
        <taxon>Insecta</taxon>
        <taxon>Pterygota</taxon>
        <taxon>Neoptera</taxon>
        <taxon>Endopterygota</taxon>
        <taxon>Diptera</taxon>
        <taxon>Nematocera</taxon>
        <taxon>Culicoidea</taxon>
        <taxon>Culicidae</taxon>
        <taxon>Anophelinae</taxon>
        <taxon>Anopheles</taxon>
    </lineage>
</organism>
<name>A0A182XSG7_ANOQN</name>
<keyword evidence="2" id="KW-1185">Reference proteome</keyword>
<protein>
    <submittedName>
        <fullName evidence="1">Uncharacterized protein</fullName>
    </submittedName>
</protein>
<sequence>MHRAVCSKSHPLPCRQYRRRQGRVALCRRPLGQPALRLARDHRAPPAAACVCRI</sequence>
<dbReference type="Proteomes" id="UP000076407">
    <property type="component" value="Unassembled WGS sequence"/>
</dbReference>
<reference evidence="1" key="1">
    <citation type="submission" date="2020-05" db="UniProtKB">
        <authorList>
            <consortium name="EnsemblMetazoa"/>
        </authorList>
    </citation>
    <scope>IDENTIFICATION</scope>
    <source>
        <strain evidence="1">SANGQUA</strain>
    </source>
</reference>
<evidence type="ECO:0000313" key="2">
    <source>
        <dbReference type="Proteomes" id="UP000076407"/>
    </source>
</evidence>
<dbReference type="VEuPathDB" id="VectorBase:AQUA014780"/>
<accession>A0A182XSG7</accession>
<dbReference type="EnsemblMetazoa" id="AQUA014780-RA">
    <property type="protein sequence ID" value="AQUA014780-PA"/>
    <property type="gene ID" value="AQUA014780"/>
</dbReference>